<dbReference type="RefSeq" id="WP_284919421.1">
    <property type="nucleotide sequence ID" value="NZ_CP126980.1"/>
</dbReference>
<feature type="compositionally biased region" description="Low complexity" evidence="1">
    <location>
        <begin position="440"/>
        <end position="460"/>
    </location>
</feature>
<feature type="region of interest" description="Disordered" evidence="1">
    <location>
        <begin position="573"/>
        <end position="621"/>
    </location>
</feature>
<reference evidence="2 3" key="1">
    <citation type="submission" date="2023-06" db="EMBL/GenBank/DDBJ databases">
        <authorList>
            <person name="Yushchuk O."/>
            <person name="Binda E."/>
            <person name="Ruckert-Reed C."/>
            <person name="Fedorenko V."/>
            <person name="Kalinowski J."/>
            <person name="Marinelli F."/>
        </authorList>
    </citation>
    <scope>NUCLEOTIDE SEQUENCE [LARGE SCALE GENOMIC DNA]</scope>
    <source>
        <strain evidence="2 3">NRRL 3884</strain>
    </source>
</reference>
<keyword evidence="3" id="KW-1185">Reference proteome</keyword>
<dbReference type="Pfam" id="PF14903">
    <property type="entry name" value="WG_beta_rep"/>
    <property type="match status" value="2"/>
</dbReference>
<dbReference type="SMART" id="SM00028">
    <property type="entry name" value="TPR"/>
    <property type="match status" value="2"/>
</dbReference>
<evidence type="ECO:0008006" key="4">
    <source>
        <dbReference type="Google" id="ProtNLM"/>
    </source>
</evidence>
<feature type="compositionally biased region" description="Acidic residues" evidence="1">
    <location>
        <begin position="980"/>
        <end position="996"/>
    </location>
</feature>
<dbReference type="PANTHER" id="PTHR37841">
    <property type="entry name" value="GLR2918 PROTEIN"/>
    <property type="match status" value="1"/>
</dbReference>
<feature type="compositionally biased region" description="Basic and acidic residues" evidence="1">
    <location>
        <begin position="1088"/>
        <end position="1101"/>
    </location>
</feature>
<feature type="compositionally biased region" description="Basic and acidic residues" evidence="1">
    <location>
        <begin position="1111"/>
        <end position="1125"/>
    </location>
</feature>
<feature type="compositionally biased region" description="Low complexity" evidence="1">
    <location>
        <begin position="78"/>
        <end position="98"/>
    </location>
</feature>
<feature type="region of interest" description="Disordered" evidence="1">
    <location>
        <begin position="885"/>
        <end position="905"/>
    </location>
</feature>
<proteinExistence type="predicted"/>
<feature type="region of interest" description="Disordered" evidence="1">
    <location>
        <begin position="1"/>
        <end position="98"/>
    </location>
</feature>
<feature type="compositionally biased region" description="Basic and acidic residues" evidence="1">
    <location>
        <begin position="1053"/>
        <end position="1063"/>
    </location>
</feature>
<name>A0ABY8WKU2_9ACTN</name>
<gene>
    <name evidence="2" type="ORF">ACTOB_001597</name>
</gene>
<feature type="region of interest" description="Disordered" evidence="1">
    <location>
        <begin position="176"/>
        <end position="222"/>
    </location>
</feature>
<feature type="compositionally biased region" description="Low complexity" evidence="1">
    <location>
        <begin position="379"/>
        <end position="397"/>
    </location>
</feature>
<evidence type="ECO:0000313" key="2">
    <source>
        <dbReference type="EMBL" id="WIM98027.1"/>
    </source>
</evidence>
<feature type="region of interest" description="Disordered" evidence="1">
    <location>
        <begin position="292"/>
        <end position="343"/>
    </location>
</feature>
<sequence>MSEQHGGWAAPEQATSRSGGDPRQGGGARPVSPAGLTYGSARAVPPEAFPARSGRTPDAPFELRPAPQERNSPPPARPAAQPTRMTPQQPAMPPAAVYPAAPGRNPAYPGIPGNAPVSGIASAPVSGFASAPVSGVTSAPVSGVAAAPVSGLASAPVSGVASAPVSGVASAPVTGVGGSVPGVWRGDLDGSGSRQQTAPGGAGPDQPGHGADGPFLPNDSTQAMDVGGVDLSAYRARQQGGAPGERTQAIDPRRVGPVAPGDEAAPSAGPETPFMAAQGAGTAFAEPDAPVGGVPSEAPVTGTPFGAGDSPVAGTPLATNESPVAGTPFGAGDSPVAGTPFATNESAVGAPAGAGAGVPVAEPAVEEPRGLGWLLSMSGLGAETPVPETSPLAAPEAAEAEERPAGWFAPGLEDGPDETSDDGSTAGSDVDDTVGGDNVAAEMADTDAAQAADGTPAADDSVQGDSAEGEWAQRDSIQDDPVQADSVQDDPVQGDSAEGEWAQRDSVQDDSAADDSVQGDRAEDVTVEARAVETPVGMFPWDVQLETAEAGAAEVPAEPVAARHSHAWPDEDFAVDDVPVSPAGPGRHERATDEPSGRHEATDSGHPVGEHHAASDLDSDGLAPVSAIPVSAAPTSAFPVPATPISAAPTSAIPVSAAPLSATPEFEVTPVSATPVSAPPEFEAPPVTAAPESEVAPISAAPEFEAPPVPATPEFQAPPVPAAPEFQAPPGSGGSGFEVAPPVNGFVVAAPRVPEWPPTNPAAVGAARDDFVAEVEAAEPVREIGAEVETAEPVREIAVEPTDAGPGYEIAAEVPVAAAIEEAAGPAIVDTPTAHGADSTSAPAGLAAEVPVEAEERVEDIAAPVQGPLVPANPVAEDRLEEVVVQETSVTEDHLPEDALDPETPVAEDRVDNAVAEDALDQEPSVAEDHVEEIVAEDALGQEIPVAEEHVEEVVAEDALDQEIPGAEDHVEDVVAGEALDPEDSAAETLDPEDSAAEDRVEVADEAAGWAAPAEPETTVAEAAEIAVATPAEPDATPVRADDPATASAIPEPRAEGADDRGGAADPRIGNPADDREPAADPRTGNPADDRERAADPRTEESGSGLAPIRQRRDQRAPADRRRADPEQILAAYPWMFDPATLREQVGDPDRLWELADRLTDRLEFAERDNVRAGLLSLRAVVSRVLGELDDALADGREALRHAEAAGVAHLVSITQARLAHVLQWRGEFAEADRLYARADSPELPARARAEIRELAGRSAFEQGRFLEAVNHFERALDLCQGGDPELVERVELALDVMARRSGDGWGPYPRSREQVLGLPPTPTPLRDDGTSLWGYAAAVEPRYAEAQPFAEGVAWVRRPDSAAWELIDPAGQVLIGADSGYLAAGRFAEGLAWVSRDAEGGWFAVDRGNRLVVSGGFEDVRPFRRGLALVKRGGWGAVDRHGRIAVQPKYHGFATVLSAGGPIDGFSDEGLAVVDAGTGSGVVDRTGQPVVPPVHKAVVIHPSAFLIADEAGRWGALDRQGQPLVETRYVERADAIEEVVRLRPDNRPVL</sequence>
<dbReference type="Proteomes" id="UP001240150">
    <property type="component" value="Chromosome"/>
</dbReference>
<protein>
    <recommendedName>
        <fullName evidence="4">WG containing repeat-containing protein</fullName>
    </recommendedName>
</protein>
<evidence type="ECO:0000313" key="3">
    <source>
        <dbReference type="Proteomes" id="UP001240150"/>
    </source>
</evidence>
<evidence type="ECO:0000256" key="1">
    <source>
        <dbReference type="SAM" id="MobiDB-lite"/>
    </source>
</evidence>
<accession>A0ABY8WKU2</accession>
<feature type="compositionally biased region" description="Basic and acidic residues" evidence="1">
    <location>
        <begin position="586"/>
        <end position="615"/>
    </location>
</feature>
<dbReference type="Gene3D" id="1.25.40.10">
    <property type="entry name" value="Tetratricopeptide repeat domain"/>
    <property type="match status" value="1"/>
</dbReference>
<feature type="compositionally biased region" description="Low complexity" evidence="1">
    <location>
        <begin position="1006"/>
        <end position="1034"/>
    </location>
</feature>
<dbReference type="SUPFAM" id="SSF48452">
    <property type="entry name" value="TPR-like"/>
    <property type="match status" value="1"/>
</dbReference>
<organism evidence="2 3">
    <name type="scientific">Actinoplanes oblitus</name>
    <dbReference type="NCBI Taxonomy" id="3040509"/>
    <lineage>
        <taxon>Bacteria</taxon>
        <taxon>Bacillati</taxon>
        <taxon>Actinomycetota</taxon>
        <taxon>Actinomycetes</taxon>
        <taxon>Micromonosporales</taxon>
        <taxon>Micromonosporaceae</taxon>
        <taxon>Actinoplanes</taxon>
    </lineage>
</organism>
<dbReference type="InterPro" id="IPR019734">
    <property type="entry name" value="TPR_rpt"/>
</dbReference>
<feature type="region of interest" description="Disordered" evidence="1">
    <location>
        <begin position="237"/>
        <end position="271"/>
    </location>
</feature>
<dbReference type="InterPro" id="IPR011990">
    <property type="entry name" value="TPR-like_helical_dom_sf"/>
</dbReference>
<dbReference type="EMBL" id="CP126980">
    <property type="protein sequence ID" value="WIM98027.1"/>
    <property type="molecule type" value="Genomic_DNA"/>
</dbReference>
<dbReference type="PANTHER" id="PTHR37841:SF1">
    <property type="entry name" value="DUF3298 DOMAIN-CONTAINING PROTEIN"/>
    <property type="match status" value="1"/>
</dbReference>
<feature type="region of interest" description="Disordered" evidence="1">
    <location>
        <begin position="379"/>
        <end position="529"/>
    </location>
</feature>
<feature type="region of interest" description="Disordered" evidence="1">
    <location>
        <begin position="976"/>
        <end position="1125"/>
    </location>
</feature>
<dbReference type="InterPro" id="IPR032774">
    <property type="entry name" value="WG_beta_rep"/>
</dbReference>